<dbReference type="Pfam" id="PF00924">
    <property type="entry name" value="MS_channel_2nd"/>
    <property type="match status" value="1"/>
</dbReference>
<evidence type="ECO:0000256" key="8">
    <source>
        <dbReference type="ARBA" id="ARBA00023136"/>
    </source>
</evidence>
<evidence type="ECO:0000256" key="10">
    <source>
        <dbReference type="ARBA" id="ARBA00093659"/>
    </source>
</evidence>
<keyword evidence="7" id="KW-0346">Stress response</keyword>
<feature type="transmembrane region" description="Helical" evidence="11">
    <location>
        <begin position="20"/>
        <end position="41"/>
    </location>
</feature>
<evidence type="ECO:0000256" key="6">
    <source>
        <dbReference type="ARBA" id="ARBA00022989"/>
    </source>
</evidence>
<evidence type="ECO:0000256" key="9">
    <source>
        <dbReference type="ARBA" id="ARBA00093630"/>
    </source>
</evidence>
<dbReference type="InterPro" id="IPR010920">
    <property type="entry name" value="LSM_dom_sf"/>
</dbReference>
<dbReference type="GO" id="GO:0071470">
    <property type="term" value="P:cellular response to osmotic stress"/>
    <property type="evidence" value="ECO:0007669"/>
    <property type="project" value="InterPro"/>
</dbReference>
<dbReference type="Pfam" id="PF21082">
    <property type="entry name" value="MS_channel_3rd"/>
    <property type="match status" value="1"/>
</dbReference>
<evidence type="ECO:0000259" key="12">
    <source>
        <dbReference type="Pfam" id="PF00924"/>
    </source>
</evidence>
<evidence type="ECO:0000259" key="13">
    <source>
        <dbReference type="Pfam" id="PF21082"/>
    </source>
</evidence>
<accession>A0A2W0C3I3</accession>
<evidence type="ECO:0000313" key="14">
    <source>
        <dbReference type="EMBL" id="PYY27073.1"/>
    </source>
</evidence>
<reference evidence="14 15" key="1">
    <citation type="submission" date="2018-01" db="EMBL/GenBank/DDBJ databases">
        <title>Genome sequence of the PGP bacterium Paenibacillus illinoisensis E3.</title>
        <authorList>
            <person name="Rolli E."/>
            <person name="Marasco R."/>
            <person name="Bessem C."/>
            <person name="Michoud G."/>
            <person name="Gaiarsa S."/>
            <person name="Borin S."/>
            <person name="Daffonchio D."/>
        </authorList>
    </citation>
    <scope>NUCLEOTIDE SEQUENCE [LARGE SCALE GENOMIC DNA]</scope>
    <source>
        <strain evidence="14 15">E3</strain>
    </source>
</reference>
<evidence type="ECO:0000256" key="5">
    <source>
        <dbReference type="ARBA" id="ARBA00022692"/>
    </source>
</evidence>
<protein>
    <recommendedName>
        <fullName evidence="9">Mechanosensing system component YbdG</fullName>
    </recommendedName>
    <alternativeName>
        <fullName evidence="10">Mechanosensitive channel homolog YbdG</fullName>
    </alternativeName>
</protein>
<evidence type="ECO:0000256" key="1">
    <source>
        <dbReference type="ARBA" id="ARBA00004429"/>
    </source>
</evidence>
<dbReference type="AlphaFoldDB" id="A0A2W0C3I3"/>
<comment type="caution">
    <text evidence="14">The sequence shown here is derived from an EMBL/GenBank/DDBJ whole genome shotgun (WGS) entry which is preliminary data.</text>
</comment>
<keyword evidence="8 11" id="KW-0472">Membrane</keyword>
<evidence type="ECO:0000256" key="11">
    <source>
        <dbReference type="SAM" id="Phobius"/>
    </source>
</evidence>
<sequence length="417" mass="47355">MDFIKNQLDGTGMSEQTIGILSNIIMVIFIAVVSILANFIAKKIVLKTIHHIVNNNRYKWGHIIVEKKLFHKLSHLVPAIIIYYSAYVFPPYQALIEKAAMTYMIVIMITVFNALLNVFDDIYRTYEVSKIRPIKGYIQVAKIILFIIGGIIVISSLIGQNPLIILSGLGALSAVLMLVFKDSILGLVAGVQLSSNDMVRVGDWIEMPKYNADGDVIDITLNTVKVMNFDKTITMIPSYALISDSFRNWRGMQVSGGRRIKRSVFIDTSSITFCTEEMIKEFQKVHYLTDYIETKLNEINEYNMEHQINTESKVNGRQLTNVGVFREYIHQYLKNHPKIHQDMTLIVRQLAPGDNGLPLEIYAFSNDITWGVYESVQADIFDHIFAVAPTFGLRAFQNPTGHDIAQLKESPQFSRGY</sequence>
<evidence type="ECO:0000256" key="2">
    <source>
        <dbReference type="ARBA" id="ARBA00008017"/>
    </source>
</evidence>
<keyword evidence="4" id="KW-0997">Cell inner membrane</keyword>
<evidence type="ECO:0000256" key="4">
    <source>
        <dbReference type="ARBA" id="ARBA00022519"/>
    </source>
</evidence>
<evidence type="ECO:0000313" key="15">
    <source>
        <dbReference type="Proteomes" id="UP000247459"/>
    </source>
</evidence>
<dbReference type="GO" id="GO:0005886">
    <property type="term" value="C:plasma membrane"/>
    <property type="evidence" value="ECO:0007669"/>
    <property type="project" value="UniProtKB-SubCell"/>
</dbReference>
<evidence type="ECO:0000256" key="3">
    <source>
        <dbReference type="ARBA" id="ARBA00022475"/>
    </source>
</evidence>
<feature type="transmembrane region" description="Helical" evidence="11">
    <location>
        <begin position="101"/>
        <end position="119"/>
    </location>
</feature>
<dbReference type="OrthoDB" id="9775207at2"/>
<name>A0A2W0C3I3_9BACL</name>
<dbReference type="EMBL" id="PRLG01000025">
    <property type="protein sequence ID" value="PYY27073.1"/>
    <property type="molecule type" value="Genomic_DNA"/>
</dbReference>
<keyword evidence="14" id="KW-0413">Isomerase</keyword>
<proteinExistence type="inferred from homology"/>
<organism evidence="14 15">
    <name type="scientific">Paenibacillus illinoisensis</name>
    <dbReference type="NCBI Taxonomy" id="59845"/>
    <lineage>
        <taxon>Bacteria</taxon>
        <taxon>Bacillati</taxon>
        <taxon>Bacillota</taxon>
        <taxon>Bacilli</taxon>
        <taxon>Bacillales</taxon>
        <taxon>Paenibacillaceae</taxon>
        <taxon>Paenibacillus</taxon>
    </lineage>
</organism>
<feature type="transmembrane region" description="Helical" evidence="11">
    <location>
        <begin position="140"/>
        <end position="158"/>
    </location>
</feature>
<dbReference type="Proteomes" id="UP000247459">
    <property type="component" value="Unassembled WGS sequence"/>
</dbReference>
<dbReference type="GO" id="GO:0008381">
    <property type="term" value="F:mechanosensitive monoatomic ion channel activity"/>
    <property type="evidence" value="ECO:0007669"/>
    <property type="project" value="InterPro"/>
</dbReference>
<keyword evidence="3" id="KW-1003">Cell membrane</keyword>
<dbReference type="InterPro" id="IPR006685">
    <property type="entry name" value="MscS_channel_2nd"/>
</dbReference>
<dbReference type="InterPro" id="IPR023408">
    <property type="entry name" value="MscS_beta-dom_sf"/>
</dbReference>
<feature type="domain" description="Mechanosensitive ion channel MscS C-terminal" evidence="13">
    <location>
        <begin position="327"/>
        <end position="387"/>
    </location>
</feature>
<dbReference type="InterPro" id="IPR049278">
    <property type="entry name" value="MS_channel_C"/>
</dbReference>
<dbReference type="InterPro" id="IPR030192">
    <property type="entry name" value="YbdG"/>
</dbReference>
<keyword evidence="6 11" id="KW-1133">Transmembrane helix</keyword>
<dbReference type="RefSeq" id="WP_110821824.1">
    <property type="nucleotide sequence ID" value="NZ_PRLG01000025.1"/>
</dbReference>
<feature type="domain" description="Mechanosensitive ion channel MscS" evidence="12">
    <location>
        <begin position="182"/>
        <end position="250"/>
    </location>
</feature>
<dbReference type="GO" id="GO:0016853">
    <property type="term" value="F:isomerase activity"/>
    <property type="evidence" value="ECO:0007669"/>
    <property type="project" value="UniProtKB-KW"/>
</dbReference>
<evidence type="ECO:0000256" key="7">
    <source>
        <dbReference type="ARBA" id="ARBA00023016"/>
    </source>
</evidence>
<dbReference type="FunFam" id="2.30.30.60:FF:000002">
    <property type="entry name" value="Mechanosensitive ion channel family protein"/>
    <property type="match status" value="1"/>
</dbReference>
<feature type="transmembrane region" description="Helical" evidence="11">
    <location>
        <begin position="164"/>
        <end position="180"/>
    </location>
</feature>
<dbReference type="PANTHER" id="PTHR30414:SF0">
    <property type="entry name" value="MINICONDUCTANCE MECHANOSENSITIVE CHANNEL YBDG"/>
    <property type="match status" value="1"/>
</dbReference>
<comment type="similarity">
    <text evidence="2">Belongs to the MscS (TC 1.A.23) family.</text>
</comment>
<comment type="subcellular location">
    <subcellularLocation>
        <location evidence="1">Cell inner membrane</location>
        <topology evidence="1">Multi-pass membrane protein</topology>
    </subcellularLocation>
</comment>
<dbReference type="Gene3D" id="2.30.30.60">
    <property type="match status" value="1"/>
</dbReference>
<gene>
    <name evidence="14" type="ORF">PIL02S_04940</name>
</gene>
<feature type="transmembrane region" description="Helical" evidence="11">
    <location>
        <begin position="69"/>
        <end position="89"/>
    </location>
</feature>
<dbReference type="SUPFAM" id="SSF50182">
    <property type="entry name" value="Sm-like ribonucleoproteins"/>
    <property type="match status" value="1"/>
</dbReference>
<dbReference type="PANTHER" id="PTHR30414">
    <property type="entry name" value="MINICONDUCTANCE MECHANOSENSITIVE CHANNEL YBDG"/>
    <property type="match status" value="1"/>
</dbReference>
<keyword evidence="5 11" id="KW-0812">Transmembrane</keyword>